<dbReference type="Pfam" id="PF00582">
    <property type="entry name" value="Usp"/>
    <property type="match status" value="1"/>
</dbReference>
<dbReference type="InterPro" id="IPR000719">
    <property type="entry name" value="Prot_kinase_dom"/>
</dbReference>
<organism evidence="5 6">
    <name type="scientific">Riccia sorocarpa</name>
    <dbReference type="NCBI Taxonomy" id="122646"/>
    <lineage>
        <taxon>Eukaryota</taxon>
        <taxon>Viridiplantae</taxon>
        <taxon>Streptophyta</taxon>
        <taxon>Embryophyta</taxon>
        <taxon>Marchantiophyta</taxon>
        <taxon>Marchantiopsida</taxon>
        <taxon>Marchantiidae</taxon>
        <taxon>Marchantiales</taxon>
        <taxon>Ricciaceae</taxon>
        <taxon>Riccia</taxon>
    </lineage>
</organism>
<evidence type="ECO:0000256" key="3">
    <source>
        <dbReference type="SAM" id="MobiDB-lite"/>
    </source>
</evidence>
<dbReference type="PROSITE" id="PS50011">
    <property type="entry name" value="PROTEIN_KINASE_DOM"/>
    <property type="match status" value="1"/>
</dbReference>
<evidence type="ECO:0000259" key="4">
    <source>
        <dbReference type="PROSITE" id="PS50011"/>
    </source>
</evidence>
<reference evidence="5 6" key="1">
    <citation type="submission" date="2024-09" db="EMBL/GenBank/DDBJ databases">
        <title>Chromosome-scale assembly of Riccia sorocarpa.</title>
        <authorList>
            <person name="Paukszto L."/>
        </authorList>
    </citation>
    <scope>NUCLEOTIDE SEQUENCE [LARGE SCALE GENOMIC DNA]</scope>
    <source>
        <strain evidence="5">LP-2024</strain>
        <tissue evidence="5">Aerial parts of the thallus</tissue>
    </source>
</reference>
<dbReference type="SUPFAM" id="SSF52402">
    <property type="entry name" value="Adenine nucleotide alpha hydrolases-like"/>
    <property type="match status" value="1"/>
</dbReference>
<evidence type="ECO:0000313" key="6">
    <source>
        <dbReference type="Proteomes" id="UP001633002"/>
    </source>
</evidence>
<dbReference type="PANTHER" id="PTHR47987">
    <property type="entry name" value="OS08G0249100 PROTEIN"/>
    <property type="match status" value="1"/>
</dbReference>
<comment type="caution">
    <text evidence="5">The sequence shown here is derived from an EMBL/GenBank/DDBJ whole genome shotgun (WGS) entry which is preliminary data.</text>
</comment>
<feature type="region of interest" description="Disordered" evidence="3">
    <location>
        <begin position="272"/>
        <end position="296"/>
    </location>
</feature>
<dbReference type="InterPro" id="IPR014729">
    <property type="entry name" value="Rossmann-like_a/b/a_fold"/>
</dbReference>
<dbReference type="FunFam" id="1.10.510.10:FF:000095">
    <property type="entry name" value="protein STRUBBELIG-RECEPTOR FAMILY 8"/>
    <property type="match status" value="1"/>
</dbReference>
<accession>A0ABD3IEF4</accession>
<dbReference type="AlphaFoldDB" id="A0ABD3IEF4"/>
<evidence type="ECO:0000313" key="5">
    <source>
        <dbReference type="EMBL" id="KAL3701701.1"/>
    </source>
</evidence>
<dbReference type="InterPro" id="IPR006016">
    <property type="entry name" value="UspA"/>
</dbReference>
<dbReference type="InterPro" id="IPR001245">
    <property type="entry name" value="Ser-Thr/Tyr_kinase_cat_dom"/>
</dbReference>
<dbReference type="Gene3D" id="3.30.200.20">
    <property type="entry name" value="Phosphorylase Kinase, domain 1"/>
    <property type="match status" value="1"/>
</dbReference>
<feature type="compositionally biased region" description="Polar residues" evidence="3">
    <location>
        <begin position="370"/>
        <end position="382"/>
    </location>
</feature>
<sequence length="784" mass="87373">MGWEGGGAMTPGRFSREREMITSPGRKIFRRHSVSRWPPVVHSQEGLQRILVAVKFTEEARELIRWTLTYGARAGDVVTVLHVSKPWEPTQASSAEEWEAAKEENVDSLCALVLSCRNECALPPKVSVTVEVVEDDSVGTAIISEAKRMNATMVVLGKCDSFVPLSPMRMTDLGRRCVKSLSAYCFVIIVRKGKMLICRPGTAKQDMRQSLRVLLEAEKNSWTDMSPLHAAMSQTEEFSYAPAGRRSYSSVCSSLYEKFTMVATEGSFDSSFRSTDGTRMHSRANSTTSEKTTVGRASVSSACTTSASCSPNSVLDHFAKLRLRKQRKEQRPASNGLLDLFLSDSCSMSCGYRSSSSSASLDGTVPPSPDESQTTPALSCSPSYPHFHHLRSDSSKGFPLLQAVSEEDGGSEEAQEAGAALATETPDVTRRLRPSVLARTCSELKYELSGAGLLCLQKDLEQQMPSIRRFSYDDLRRATSDFSAENLVGTGMASSVYKGQIEDGSWVAVKRLQDESFMGEKEFMMEIMMLICTHHHPNLVTLLGFCADGPRRLLVYEFLVRGNLEQNLHGESTSGSILNWGQRLKVALGAASGLAFLHRFEPRPIIHRDIKSQNILLRENFQAQVSDFGFAGWYSDGTADSSLPQGVVGTFGYMAPECFTSGHFDEKTDVFSFGVVLLELMSGRKPIDKRLPESQQSLVQWARWLQRKQEMHKLVDARLTDINPHQFKRMMYTAFLCIQFSPDSRPSMERVMKLLDPRCEYCEEPLLFTRSPTPEHRNLPIYTP</sequence>
<feature type="compositionally biased region" description="Acidic residues" evidence="3">
    <location>
        <begin position="405"/>
        <end position="415"/>
    </location>
</feature>
<dbReference type="FunFam" id="3.30.200.20:FF:000162">
    <property type="entry name" value="Adenine nucleotide alpha hydrolase-like domain kinase"/>
    <property type="match status" value="1"/>
</dbReference>
<dbReference type="EMBL" id="JBJQOH010000001">
    <property type="protein sequence ID" value="KAL3701701.1"/>
    <property type="molecule type" value="Genomic_DNA"/>
</dbReference>
<evidence type="ECO:0000256" key="2">
    <source>
        <dbReference type="ARBA" id="ARBA00022840"/>
    </source>
</evidence>
<feature type="compositionally biased region" description="Polar residues" evidence="3">
    <location>
        <begin position="272"/>
        <end position="292"/>
    </location>
</feature>
<protein>
    <recommendedName>
        <fullName evidence="4">Protein kinase domain-containing protein</fullName>
    </recommendedName>
</protein>
<dbReference type="PROSITE" id="PS00108">
    <property type="entry name" value="PROTEIN_KINASE_ST"/>
    <property type="match status" value="1"/>
</dbReference>
<dbReference type="Gene3D" id="3.40.50.620">
    <property type="entry name" value="HUPs"/>
    <property type="match status" value="1"/>
</dbReference>
<name>A0ABD3IEF4_9MARC</name>
<dbReference type="GO" id="GO:0005524">
    <property type="term" value="F:ATP binding"/>
    <property type="evidence" value="ECO:0007669"/>
    <property type="project" value="UniProtKB-KW"/>
</dbReference>
<keyword evidence="1" id="KW-0547">Nucleotide-binding</keyword>
<dbReference type="PANTHER" id="PTHR47987:SF20">
    <property type="entry name" value="OS04G0654600 PROTEIN"/>
    <property type="match status" value="1"/>
</dbReference>
<dbReference type="Proteomes" id="UP001633002">
    <property type="component" value="Unassembled WGS sequence"/>
</dbReference>
<dbReference type="InterPro" id="IPR008271">
    <property type="entry name" value="Ser/Thr_kinase_AS"/>
</dbReference>
<evidence type="ECO:0000256" key="1">
    <source>
        <dbReference type="ARBA" id="ARBA00022741"/>
    </source>
</evidence>
<feature type="region of interest" description="Disordered" evidence="3">
    <location>
        <begin position="404"/>
        <end position="426"/>
    </location>
</feature>
<dbReference type="Gene3D" id="1.10.510.10">
    <property type="entry name" value="Transferase(Phosphotransferase) domain 1"/>
    <property type="match status" value="1"/>
</dbReference>
<dbReference type="InterPro" id="IPR046958">
    <property type="entry name" value="RBK1/2/STUNTED"/>
</dbReference>
<dbReference type="SUPFAM" id="SSF56112">
    <property type="entry name" value="Protein kinase-like (PK-like)"/>
    <property type="match status" value="1"/>
</dbReference>
<keyword evidence="6" id="KW-1185">Reference proteome</keyword>
<gene>
    <name evidence="5" type="ORF">R1sor_019723</name>
</gene>
<feature type="domain" description="Protein kinase" evidence="4">
    <location>
        <begin position="482"/>
        <end position="767"/>
    </location>
</feature>
<dbReference type="InterPro" id="IPR011009">
    <property type="entry name" value="Kinase-like_dom_sf"/>
</dbReference>
<dbReference type="SMART" id="SM00220">
    <property type="entry name" value="S_TKc"/>
    <property type="match status" value="1"/>
</dbReference>
<feature type="region of interest" description="Disordered" evidence="3">
    <location>
        <begin position="357"/>
        <end position="383"/>
    </location>
</feature>
<keyword evidence="2" id="KW-0067">ATP-binding</keyword>
<dbReference type="Pfam" id="PF07714">
    <property type="entry name" value="PK_Tyr_Ser-Thr"/>
    <property type="match status" value="1"/>
</dbReference>
<proteinExistence type="predicted"/>